<keyword evidence="2" id="KW-0812">Transmembrane</keyword>
<organism evidence="3 4">
    <name type="scientific">Gulosibacter faecalis</name>
    <dbReference type="NCBI Taxonomy" id="272240"/>
    <lineage>
        <taxon>Bacteria</taxon>
        <taxon>Bacillati</taxon>
        <taxon>Actinomycetota</taxon>
        <taxon>Actinomycetes</taxon>
        <taxon>Micrococcales</taxon>
        <taxon>Microbacteriaceae</taxon>
        <taxon>Gulosibacter</taxon>
    </lineage>
</organism>
<keyword evidence="2" id="KW-0472">Membrane</keyword>
<dbReference type="Proteomes" id="UP001597492">
    <property type="component" value="Unassembled WGS sequence"/>
</dbReference>
<evidence type="ECO:0000256" key="1">
    <source>
        <dbReference type="SAM" id="MobiDB-lite"/>
    </source>
</evidence>
<feature type="region of interest" description="Disordered" evidence="1">
    <location>
        <begin position="1"/>
        <end position="25"/>
    </location>
</feature>
<reference evidence="4" key="1">
    <citation type="journal article" date="2019" name="Int. J. Syst. Evol. Microbiol.">
        <title>The Global Catalogue of Microorganisms (GCM) 10K type strain sequencing project: providing services to taxonomists for standard genome sequencing and annotation.</title>
        <authorList>
            <consortium name="The Broad Institute Genomics Platform"/>
            <consortium name="The Broad Institute Genome Sequencing Center for Infectious Disease"/>
            <person name="Wu L."/>
            <person name="Ma J."/>
        </authorList>
    </citation>
    <scope>NUCLEOTIDE SEQUENCE [LARGE SCALE GENOMIC DNA]</scope>
    <source>
        <strain evidence="4">TISTR 1514</strain>
    </source>
</reference>
<evidence type="ECO:0000256" key="2">
    <source>
        <dbReference type="SAM" id="Phobius"/>
    </source>
</evidence>
<dbReference type="EMBL" id="JBHUNE010000003">
    <property type="protein sequence ID" value="MFD2757669.1"/>
    <property type="molecule type" value="Genomic_DNA"/>
</dbReference>
<name>A0ABW5UZ13_9MICO</name>
<evidence type="ECO:0000313" key="3">
    <source>
        <dbReference type="EMBL" id="MFD2757669.1"/>
    </source>
</evidence>
<dbReference type="SUPFAM" id="SSF103473">
    <property type="entry name" value="MFS general substrate transporter"/>
    <property type="match status" value="1"/>
</dbReference>
<feature type="transmembrane region" description="Helical" evidence="2">
    <location>
        <begin position="102"/>
        <end position="130"/>
    </location>
</feature>
<proteinExistence type="predicted"/>
<gene>
    <name evidence="3" type="ORF">ACFSW7_04650</name>
</gene>
<keyword evidence="4" id="KW-1185">Reference proteome</keyword>
<protein>
    <submittedName>
        <fullName evidence="3">Phage holin family protein</fullName>
    </submittedName>
</protein>
<dbReference type="Pfam" id="PF07332">
    <property type="entry name" value="Phage_holin_3_6"/>
    <property type="match status" value="1"/>
</dbReference>
<keyword evidence="2" id="KW-1133">Transmembrane helix</keyword>
<evidence type="ECO:0000313" key="4">
    <source>
        <dbReference type="Proteomes" id="UP001597492"/>
    </source>
</evidence>
<feature type="transmembrane region" description="Helical" evidence="2">
    <location>
        <begin position="73"/>
        <end position="96"/>
    </location>
</feature>
<dbReference type="RefSeq" id="WP_019618338.1">
    <property type="nucleotide sequence ID" value="NZ_JBHUNE010000003.1"/>
</dbReference>
<sequence length="159" mass="16798">MTSYDKPDESTTRGPFPNAEAPMRFGKFNPKSKRSLAKLAGEVPKLSIALAKAEADQAKTELKAKAIKGGTGAGLFAVVAFFAVTLWAVLITAAILGLNTVFAPWLSALIVAGALLVIMIIASLVAIMLFKRMGGVMPSKTINSVKQDLNALKGMGKYE</sequence>
<feature type="compositionally biased region" description="Basic and acidic residues" evidence="1">
    <location>
        <begin position="1"/>
        <end position="11"/>
    </location>
</feature>
<accession>A0ABW5UZ13</accession>
<comment type="caution">
    <text evidence="3">The sequence shown here is derived from an EMBL/GenBank/DDBJ whole genome shotgun (WGS) entry which is preliminary data.</text>
</comment>
<dbReference type="InterPro" id="IPR009937">
    <property type="entry name" value="Phage_holin_3_6"/>
</dbReference>
<dbReference type="InterPro" id="IPR036259">
    <property type="entry name" value="MFS_trans_sf"/>
</dbReference>